<accession>A0A9P9R577</accession>
<dbReference type="AlphaFoldDB" id="A0A9P9R577"/>
<keyword evidence="2" id="KW-1185">Reference proteome</keyword>
<dbReference type="RefSeq" id="XP_046054901.1">
    <property type="nucleotide sequence ID" value="XM_046189523.1"/>
</dbReference>
<reference evidence="1" key="1">
    <citation type="journal article" date="2021" name="Nat. Commun.">
        <title>Genetic determinants of endophytism in the Arabidopsis root mycobiome.</title>
        <authorList>
            <person name="Mesny F."/>
            <person name="Miyauchi S."/>
            <person name="Thiergart T."/>
            <person name="Pickel B."/>
            <person name="Atanasova L."/>
            <person name="Karlsson M."/>
            <person name="Huettel B."/>
            <person name="Barry K.W."/>
            <person name="Haridas S."/>
            <person name="Chen C."/>
            <person name="Bauer D."/>
            <person name="Andreopoulos W."/>
            <person name="Pangilinan J."/>
            <person name="LaButti K."/>
            <person name="Riley R."/>
            <person name="Lipzen A."/>
            <person name="Clum A."/>
            <person name="Drula E."/>
            <person name="Henrissat B."/>
            <person name="Kohler A."/>
            <person name="Grigoriev I.V."/>
            <person name="Martin F.M."/>
            <person name="Hacquard S."/>
        </authorList>
    </citation>
    <scope>NUCLEOTIDE SEQUENCE</scope>
    <source>
        <strain evidence="1">MPI-CAGE-AT-0023</strain>
    </source>
</reference>
<dbReference type="EMBL" id="JAGMUX010000002">
    <property type="protein sequence ID" value="KAH7267082.1"/>
    <property type="molecule type" value="Genomic_DNA"/>
</dbReference>
<protein>
    <submittedName>
        <fullName evidence="1">Uncharacterized protein</fullName>
    </submittedName>
</protein>
<proteinExistence type="predicted"/>
<organism evidence="1 2">
    <name type="scientific">Fusarium redolens</name>
    <dbReference type="NCBI Taxonomy" id="48865"/>
    <lineage>
        <taxon>Eukaryota</taxon>
        <taxon>Fungi</taxon>
        <taxon>Dikarya</taxon>
        <taxon>Ascomycota</taxon>
        <taxon>Pezizomycotina</taxon>
        <taxon>Sordariomycetes</taxon>
        <taxon>Hypocreomycetidae</taxon>
        <taxon>Hypocreales</taxon>
        <taxon>Nectriaceae</taxon>
        <taxon>Fusarium</taxon>
        <taxon>Fusarium redolens species complex</taxon>
    </lineage>
</organism>
<dbReference type="GeneID" id="70219477"/>
<comment type="caution">
    <text evidence="1">The sequence shown here is derived from an EMBL/GenBank/DDBJ whole genome shotgun (WGS) entry which is preliminary data.</text>
</comment>
<dbReference type="Proteomes" id="UP000720189">
    <property type="component" value="Unassembled WGS sequence"/>
</dbReference>
<evidence type="ECO:0000313" key="2">
    <source>
        <dbReference type="Proteomes" id="UP000720189"/>
    </source>
</evidence>
<evidence type="ECO:0000313" key="1">
    <source>
        <dbReference type="EMBL" id="KAH7267082.1"/>
    </source>
</evidence>
<sequence>MMLQYRGANDGEEISELCLYNGNYGQRRRSILVLLEPLPNKKRSNAQAAVVVCRPGSALDNGSEGSNGRSDESSIEKVEFKKLRWPTLSQTGDMVHFPQGVELARWMAQNGAATAGCRGQVVRLSQPVSETCGLGRKCKILGQFAWHWHGMVF</sequence>
<gene>
    <name evidence="1" type="ORF">BKA55DRAFT_533866</name>
</gene>
<name>A0A9P9R577_FUSRE</name>